<proteinExistence type="predicted"/>
<organism evidence="2 3">
    <name type="scientific">Verruconis gallopava</name>
    <dbReference type="NCBI Taxonomy" id="253628"/>
    <lineage>
        <taxon>Eukaryota</taxon>
        <taxon>Fungi</taxon>
        <taxon>Dikarya</taxon>
        <taxon>Ascomycota</taxon>
        <taxon>Pezizomycotina</taxon>
        <taxon>Dothideomycetes</taxon>
        <taxon>Pleosporomycetidae</taxon>
        <taxon>Venturiales</taxon>
        <taxon>Sympoventuriaceae</taxon>
        <taxon>Verruconis</taxon>
    </lineage>
</organism>
<protein>
    <submittedName>
        <fullName evidence="2">Uncharacterized protein</fullName>
    </submittedName>
</protein>
<dbReference type="STRING" id="253628.A0A0D2AG84"/>
<dbReference type="HOGENOM" id="CLU_1240973_0_0_1"/>
<reference evidence="2 3" key="1">
    <citation type="submission" date="2015-01" db="EMBL/GenBank/DDBJ databases">
        <title>The Genome Sequence of Ochroconis gallopava CBS43764.</title>
        <authorList>
            <consortium name="The Broad Institute Genomics Platform"/>
            <person name="Cuomo C."/>
            <person name="de Hoog S."/>
            <person name="Gorbushina A."/>
            <person name="Stielow B."/>
            <person name="Teixiera M."/>
            <person name="Abouelleil A."/>
            <person name="Chapman S.B."/>
            <person name="Priest M."/>
            <person name="Young S.K."/>
            <person name="Wortman J."/>
            <person name="Nusbaum C."/>
            <person name="Birren B."/>
        </authorList>
    </citation>
    <scope>NUCLEOTIDE SEQUENCE [LARGE SCALE GENOMIC DNA]</scope>
    <source>
        <strain evidence="2 3">CBS 43764</strain>
    </source>
</reference>
<feature type="region of interest" description="Disordered" evidence="1">
    <location>
        <begin position="1"/>
        <end position="39"/>
    </location>
</feature>
<name>A0A0D2AG84_9PEZI</name>
<dbReference type="VEuPathDB" id="FungiDB:PV09_03388"/>
<evidence type="ECO:0000313" key="3">
    <source>
        <dbReference type="Proteomes" id="UP000053259"/>
    </source>
</evidence>
<keyword evidence="3" id="KW-1185">Reference proteome</keyword>
<dbReference type="AlphaFoldDB" id="A0A0D2AG84"/>
<dbReference type="InParanoid" id="A0A0D2AG84"/>
<dbReference type="GeneID" id="27311361"/>
<evidence type="ECO:0000313" key="2">
    <source>
        <dbReference type="EMBL" id="KIW05505.1"/>
    </source>
</evidence>
<sequence>MAAMSNPMQPTPGGGGAGPLPAHAAMNPASAAAAAAAASAHSNPDLDKQRVALILDINSHLLETIQALQASGKGGDVQSQSNASAPGSASPDGSGAGAEHKKPSREYVEPLRRMQANLAYLASLAERHQKPNATPSNAPPWPQIMTAPPGDEKLAAMYNRLQSLFPQWKVHQQQMLQAAQARQAASGAQHLQQAGAMPVPNAMVAAHAPGSVGPAAGDTTNMG</sequence>
<dbReference type="OrthoDB" id="2530523at2759"/>
<evidence type="ECO:0000256" key="1">
    <source>
        <dbReference type="SAM" id="MobiDB-lite"/>
    </source>
</evidence>
<dbReference type="EMBL" id="KN847537">
    <property type="protein sequence ID" value="KIW05505.1"/>
    <property type="molecule type" value="Genomic_DNA"/>
</dbReference>
<dbReference type="RefSeq" id="XP_016215374.1">
    <property type="nucleotide sequence ID" value="XM_016356581.1"/>
</dbReference>
<dbReference type="Proteomes" id="UP000053259">
    <property type="component" value="Unassembled WGS sequence"/>
</dbReference>
<accession>A0A0D2AG84</accession>
<feature type="compositionally biased region" description="Low complexity" evidence="1">
    <location>
        <begin position="83"/>
        <end position="93"/>
    </location>
</feature>
<feature type="compositionally biased region" description="Low complexity" evidence="1">
    <location>
        <begin position="19"/>
        <end position="39"/>
    </location>
</feature>
<gene>
    <name evidence="2" type="ORF">PV09_03388</name>
</gene>
<feature type="region of interest" description="Disordered" evidence="1">
    <location>
        <begin position="72"/>
        <end position="104"/>
    </location>
</feature>